<evidence type="ECO:0000256" key="1">
    <source>
        <dbReference type="SAM" id="MobiDB-lite"/>
    </source>
</evidence>
<proteinExistence type="predicted"/>
<dbReference type="GeneID" id="54557251"/>
<gene>
    <name evidence="4" type="ORF">M409DRAFT_17258</name>
</gene>
<dbReference type="Pfam" id="PF17111">
    <property type="entry name" value="PigL_N"/>
    <property type="match status" value="1"/>
</dbReference>
<evidence type="ECO:0000313" key="5">
    <source>
        <dbReference type="Proteomes" id="UP000799537"/>
    </source>
</evidence>
<evidence type="ECO:0000259" key="3">
    <source>
        <dbReference type="Pfam" id="PF17111"/>
    </source>
</evidence>
<evidence type="ECO:0000256" key="2">
    <source>
        <dbReference type="SAM" id="SignalP"/>
    </source>
</evidence>
<dbReference type="AlphaFoldDB" id="A0A6A6D1L4"/>
<organism evidence="4 5">
    <name type="scientific">Zasmidium cellare ATCC 36951</name>
    <dbReference type="NCBI Taxonomy" id="1080233"/>
    <lineage>
        <taxon>Eukaryota</taxon>
        <taxon>Fungi</taxon>
        <taxon>Dikarya</taxon>
        <taxon>Ascomycota</taxon>
        <taxon>Pezizomycotina</taxon>
        <taxon>Dothideomycetes</taxon>
        <taxon>Dothideomycetidae</taxon>
        <taxon>Mycosphaerellales</taxon>
        <taxon>Mycosphaerellaceae</taxon>
        <taxon>Zasmidium</taxon>
    </lineage>
</organism>
<name>A0A6A6D1L4_ZASCE</name>
<reference evidence="4" key="1">
    <citation type="journal article" date="2020" name="Stud. Mycol.">
        <title>101 Dothideomycetes genomes: a test case for predicting lifestyles and emergence of pathogens.</title>
        <authorList>
            <person name="Haridas S."/>
            <person name="Albert R."/>
            <person name="Binder M."/>
            <person name="Bloem J."/>
            <person name="Labutti K."/>
            <person name="Salamov A."/>
            <person name="Andreopoulos B."/>
            <person name="Baker S."/>
            <person name="Barry K."/>
            <person name="Bills G."/>
            <person name="Bluhm B."/>
            <person name="Cannon C."/>
            <person name="Castanera R."/>
            <person name="Culley D."/>
            <person name="Daum C."/>
            <person name="Ezra D."/>
            <person name="Gonzalez J."/>
            <person name="Henrissat B."/>
            <person name="Kuo A."/>
            <person name="Liang C."/>
            <person name="Lipzen A."/>
            <person name="Lutzoni F."/>
            <person name="Magnuson J."/>
            <person name="Mondo S."/>
            <person name="Nolan M."/>
            <person name="Ohm R."/>
            <person name="Pangilinan J."/>
            <person name="Park H.-J."/>
            <person name="Ramirez L."/>
            <person name="Alfaro M."/>
            <person name="Sun H."/>
            <person name="Tritt A."/>
            <person name="Yoshinaga Y."/>
            <person name="Zwiers L.-H."/>
            <person name="Turgeon B."/>
            <person name="Goodwin S."/>
            <person name="Spatafora J."/>
            <person name="Crous P."/>
            <person name="Grigoriev I."/>
        </authorList>
    </citation>
    <scope>NUCLEOTIDE SEQUENCE</scope>
    <source>
        <strain evidence="4">ATCC 36951</strain>
    </source>
</reference>
<dbReference type="OrthoDB" id="432483at2759"/>
<dbReference type="EMBL" id="ML993580">
    <property type="protein sequence ID" value="KAF2173317.1"/>
    <property type="molecule type" value="Genomic_DNA"/>
</dbReference>
<dbReference type="InterPro" id="IPR031348">
    <property type="entry name" value="PigL_N"/>
</dbReference>
<dbReference type="RefSeq" id="XP_033674206.1">
    <property type="nucleotide sequence ID" value="XM_033803979.1"/>
</dbReference>
<keyword evidence="5" id="KW-1185">Reference proteome</keyword>
<feature type="compositionally biased region" description="Basic and acidic residues" evidence="1">
    <location>
        <begin position="395"/>
        <end position="404"/>
    </location>
</feature>
<evidence type="ECO:0000313" key="4">
    <source>
        <dbReference type="EMBL" id="KAF2173317.1"/>
    </source>
</evidence>
<accession>A0A6A6D1L4</accession>
<feature type="chain" id="PRO_5025592963" description="Azaphilone pigments biosynthesis cluster protein L N-terminal domain-containing protein" evidence="2">
    <location>
        <begin position="25"/>
        <end position="428"/>
    </location>
</feature>
<sequence length="428" mass="47764">MADPLSITASLLAISTAAVQTTKALCETVKRYRGRDKTLRRLQDELDDLTRILEALTRVTAADESLSALLQGPVGRCTQICHDFELSMERFAGKSKTGFKDWTKLEFMRGDINEFIETISGLKSTIAVGVGTVTMNTAKISQQVLLEYNEMIQDTVYNLELHLQRVDDKMTNLTTGHRSEERIPVDLKDEKEVTRQCLRVCEEAKIYIQKLSTGASSLLDGESRGAAREPLHEAQIKTRQTLYETQENFAQTFGHLSRRLEALIQNQSPDDDDERSKLEKDIQTSKQCLDVCNIATEITRQKVYKIGEVIADGNSDQVVVTTLADLFDIGKATSKDSSAQLLGSMSEEALRHLADQRYSSRFGAVVTNSLSEVHTTRSQPASEKSNKVESQSKAGDQERLPRKDPRSKKPSSNEIRKRTPGEDTVASD</sequence>
<feature type="domain" description="Azaphilone pigments biosynthesis cluster protein L N-terminal" evidence="3">
    <location>
        <begin position="2"/>
        <end position="202"/>
    </location>
</feature>
<keyword evidence="2" id="KW-0732">Signal</keyword>
<dbReference type="Proteomes" id="UP000799537">
    <property type="component" value="Unassembled WGS sequence"/>
</dbReference>
<feature type="compositionally biased region" description="Polar residues" evidence="1">
    <location>
        <begin position="370"/>
        <end position="394"/>
    </location>
</feature>
<protein>
    <recommendedName>
        <fullName evidence="3">Azaphilone pigments biosynthesis cluster protein L N-terminal domain-containing protein</fullName>
    </recommendedName>
</protein>
<feature type="signal peptide" evidence="2">
    <location>
        <begin position="1"/>
        <end position="24"/>
    </location>
</feature>
<feature type="region of interest" description="Disordered" evidence="1">
    <location>
        <begin position="370"/>
        <end position="428"/>
    </location>
</feature>